<sequence>MPGTGSSPNSIVTTSEHPSYRSSKSTNTPCSNRWCPDDKGPKTDIKDTAYAKPEDADNAVDGTKVIGNVHVTGMNNDRSGILGELDPNVLADTAVRAVGGEYVPDGECIASVRSDNHQRDAAVPDQLGEFATPADGDAETASASFQ</sequence>
<organism evidence="2">
    <name type="scientific">Mycobacterium leprae</name>
    <dbReference type="NCBI Taxonomy" id="1769"/>
    <lineage>
        <taxon>Bacteria</taxon>
        <taxon>Bacillati</taxon>
        <taxon>Actinomycetota</taxon>
        <taxon>Actinomycetes</taxon>
        <taxon>Mycobacteriales</taxon>
        <taxon>Mycobacteriaceae</taxon>
        <taxon>Mycobacterium</taxon>
    </lineage>
</organism>
<feature type="compositionally biased region" description="Polar residues" evidence="1">
    <location>
        <begin position="1"/>
        <end position="31"/>
    </location>
</feature>
<dbReference type="EMBL" id="AL023514">
    <property type="protein sequence ID" value="CAA18933.1"/>
    <property type="molecule type" value="Genomic_DNA"/>
</dbReference>
<feature type="compositionally biased region" description="Basic and acidic residues" evidence="1">
    <location>
        <begin position="35"/>
        <end position="55"/>
    </location>
</feature>
<feature type="region of interest" description="Disordered" evidence="1">
    <location>
        <begin position="1"/>
        <end position="59"/>
    </location>
</feature>
<reference evidence="2" key="3">
    <citation type="submission" date="1998-05" db="EMBL/GenBank/DDBJ databases">
        <authorList>
            <person name="Parkhill J."/>
            <person name="Barrell B.G."/>
            <person name="Rajandream M.A."/>
        </authorList>
    </citation>
    <scope>NUCLEOTIDE SEQUENCE</scope>
</reference>
<evidence type="ECO:0000256" key="1">
    <source>
        <dbReference type="SAM" id="MobiDB-lite"/>
    </source>
</evidence>
<proteinExistence type="predicted"/>
<protein>
    <submittedName>
        <fullName evidence="2">Uncharacterized protein MLCB4.12c</fullName>
    </submittedName>
</protein>
<accession>O69588</accession>
<name>O69588_MYCLR</name>
<reference evidence="2" key="1">
    <citation type="journal article" date="1993" name="Mol. Microbiol.">
        <title>Use of an ordered cosmid library to deduce the genomic organization of Mycobacterium leprae.</title>
        <authorList>
            <person name="Eiglmeier K."/>
            <person name="Honore N."/>
            <person name="Woods S.A."/>
            <person name="Caudron B."/>
            <person name="Cole S.T."/>
        </authorList>
    </citation>
    <scope>NUCLEOTIDE SEQUENCE</scope>
</reference>
<dbReference type="AlphaFoldDB" id="O69588"/>
<feature type="region of interest" description="Disordered" evidence="1">
    <location>
        <begin position="114"/>
        <end position="146"/>
    </location>
</feature>
<gene>
    <name evidence="2" type="primary">MLCB4.12c</name>
</gene>
<evidence type="ECO:0000313" key="2">
    <source>
        <dbReference type="EMBL" id="CAA18933.1"/>
    </source>
</evidence>
<reference evidence="2" key="2">
    <citation type="submission" date="1998-05" db="EMBL/GenBank/DDBJ databases">
        <authorList>
            <person name="Murphy L."/>
            <person name="Harris D."/>
        </authorList>
    </citation>
    <scope>NUCLEOTIDE SEQUENCE</scope>
</reference>